<evidence type="ECO:0000256" key="1">
    <source>
        <dbReference type="SAM" id="MobiDB-lite"/>
    </source>
</evidence>
<keyword evidence="4" id="KW-1185">Reference proteome</keyword>
<gene>
    <name evidence="3" type="ORF">KQ657_003760</name>
</gene>
<proteinExistence type="predicted"/>
<dbReference type="AlphaFoldDB" id="A0A9P7VDC1"/>
<evidence type="ECO:0000313" key="4">
    <source>
        <dbReference type="Proteomes" id="UP000790833"/>
    </source>
</evidence>
<feature type="compositionally biased region" description="Polar residues" evidence="1">
    <location>
        <begin position="15"/>
        <end position="24"/>
    </location>
</feature>
<dbReference type="InterPro" id="IPR057511">
    <property type="entry name" value="WH_GDS1"/>
</dbReference>
<feature type="region of interest" description="Disordered" evidence="1">
    <location>
        <begin position="368"/>
        <end position="397"/>
    </location>
</feature>
<accession>A0A9P7VDC1</accession>
<feature type="domain" description="GDS1 winged helix" evidence="2">
    <location>
        <begin position="247"/>
        <end position="340"/>
    </location>
</feature>
<feature type="region of interest" description="Disordered" evidence="1">
    <location>
        <begin position="1"/>
        <end position="25"/>
    </location>
</feature>
<sequence>MALADRRPIELSKVGSPSSPTFDATSMGLMSSKNSLNSSSVSALHSINEIENNLHVLPVESDAEGIDFDVDDVDVDIDADAEVDIDLNIHDNDLHLLSGNLDDLATGDINLISSNDDGTHSFDESHAISNQSNAIMDSPNKQRHESNSIPISPRVKKQLKQSTPENLDSPSSRLISPDSLMNGDRKSSSLSSSRGSSPQPNPSINASSGIVPKKPKNPSRVPIATGFSTTIPVTGEKPRPEQKGDLSLEDDVLYAIFLILYEKDPEGKGMTVKQICDILVERHPEMASLSTKTSNLVSAKLNAYVKRVEKGDVNLKYALSREWADASPKRMVYVYRGLLAEDFHLHVKNAMQKQQLLLQPLSSQSDSHNQILLNGHNSHSQSSRCESLSSGSPTLSKLSNKSALIKSSGLTSSSTDLTSLSADPQIQFKTKGLTDSSFELPKTPNHTLKQRRQTMFDLGTKHTLLDSTLERTNLFVPYSSLPVTASLNELNGETKKLSLNLDDELELANGDRDEEDDDFEVFGADDEDEDQDVFVELIHKNGKRSKSMSYLSCNKKSKFLTAAAAAPRISRQPAAHNPSAVAAAAALHAAALEAISSHKSNEGSGKTLPQPNKKWLNVVRSGFLTQEIGAPEDTSLSDIDKFFG</sequence>
<organism evidence="3 4">
    <name type="scientific">Scheffersomyces spartinae</name>
    <dbReference type="NCBI Taxonomy" id="45513"/>
    <lineage>
        <taxon>Eukaryota</taxon>
        <taxon>Fungi</taxon>
        <taxon>Dikarya</taxon>
        <taxon>Ascomycota</taxon>
        <taxon>Saccharomycotina</taxon>
        <taxon>Pichiomycetes</taxon>
        <taxon>Debaryomycetaceae</taxon>
        <taxon>Scheffersomyces</taxon>
    </lineage>
</organism>
<dbReference type="Proteomes" id="UP000790833">
    <property type="component" value="Unassembled WGS sequence"/>
</dbReference>
<feature type="compositionally biased region" description="Basic and acidic residues" evidence="1">
    <location>
        <begin position="1"/>
        <end position="10"/>
    </location>
</feature>
<evidence type="ECO:0000313" key="3">
    <source>
        <dbReference type="EMBL" id="KAG7195234.1"/>
    </source>
</evidence>
<dbReference type="RefSeq" id="XP_043050781.1">
    <property type="nucleotide sequence ID" value="XM_043194457.1"/>
</dbReference>
<dbReference type="EMBL" id="JAHMUF010000004">
    <property type="protein sequence ID" value="KAG7195234.1"/>
    <property type="molecule type" value="Genomic_DNA"/>
</dbReference>
<protein>
    <recommendedName>
        <fullName evidence="2">GDS1 winged helix domain-containing protein</fullName>
    </recommendedName>
</protein>
<feature type="compositionally biased region" description="Basic and acidic residues" evidence="1">
    <location>
        <begin position="236"/>
        <end position="245"/>
    </location>
</feature>
<evidence type="ECO:0000259" key="2">
    <source>
        <dbReference type="Pfam" id="PF25318"/>
    </source>
</evidence>
<dbReference type="OrthoDB" id="4090479at2759"/>
<dbReference type="GeneID" id="66117134"/>
<feature type="compositionally biased region" description="Low complexity" evidence="1">
    <location>
        <begin position="188"/>
        <end position="198"/>
    </location>
</feature>
<reference evidence="3" key="1">
    <citation type="submission" date="2021-03" db="EMBL/GenBank/DDBJ databases">
        <authorList>
            <person name="Palmer J.M."/>
        </authorList>
    </citation>
    <scope>NUCLEOTIDE SEQUENCE</scope>
    <source>
        <strain evidence="3">ARV_011</strain>
    </source>
</reference>
<feature type="region of interest" description="Disordered" evidence="1">
    <location>
        <begin position="132"/>
        <end position="245"/>
    </location>
</feature>
<name>A0A9P7VDC1_9ASCO</name>
<feature type="compositionally biased region" description="Polar residues" evidence="1">
    <location>
        <begin position="160"/>
        <end position="174"/>
    </location>
</feature>
<comment type="caution">
    <text evidence="3">The sequence shown here is derived from an EMBL/GenBank/DDBJ whole genome shotgun (WGS) entry which is preliminary data.</text>
</comment>
<dbReference type="Pfam" id="PF25318">
    <property type="entry name" value="WHD_GDS1"/>
    <property type="match status" value="1"/>
</dbReference>